<protein>
    <recommendedName>
        <fullName evidence="4">(-)-isopiperitenol/(-)-carveol dehydrogenase, mitochondrial-like</fullName>
    </recommendedName>
</protein>
<dbReference type="InterPro" id="IPR036291">
    <property type="entry name" value="NAD(P)-bd_dom_sf"/>
</dbReference>
<gene>
    <name evidence="2" type="ORF">CRG98_001641</name>
</gene>
<dbReference type="Gene3D" id="3.40.50.720">
    <property type="entry name" value="NAD(P)-binding Rossmann-like Domain"/>
    <property type="match status" value="1"/>
</dbReference>
<evidence type="ECO:0000313" key="3">
    <source>
        <dbReference type="Proteomes" id="UP000233551"/>
    </source>
</evidence>
<dbReference type="Proteomes" id="UP000233551">
    <property type="component" value="Unassembled WGS sequence"/>
</dbReference>
<evidence type="ECO:0000313" key="2">
    <source>
        <dbReference type="EMBL" id="PKI78021.1"/>
    </source>
</evidence>
<evidence type="ECO:0008006" key="4">
    <source>
        <dbReference type="Google" id="ProtNLM"/>
    </source>
</evidence>
<dbReference type="Pfam" id="PF13561">
    <property type="entry name" value="adh_short_C2"/>
    <property type="match status" value="1"/>
</dbReference>
<reference evidence="2 3" key="1">
    <citation type="submission" date="2017-11" db="EMBL/GenBank/DDBJ databases">
        <title>De-novo sequencing of pomegranate (Punica granatum L.) genome.</title>
        <authorList>
            <person name="Akparov Z."/>
            <person name="Amiraslanov A."/>
            <person name="Hajiyeva S."/>
            <person name="Abbasov M."/>
            <person name="Kaur K."/>
            <person name="Hamwieh A."/>
            <person name="Solovyev V."/>
            <person name="Salamov A."/>
            <person name="Braich B."/>
            <person name="Kosarev P."/>
            <person name="Mahmoud A."/>
            <person name="Hajiyev E."/>
            <person name="Babayeva S."/>
            <person name="Izzatullayeva V."/>
            <person name="Mammadov A."/>
            <person name="Mammadov A."/>
            <person name="Sharifova S."/>
            <person name="Ojaghi J."/>
            <person name="Eynullazada K."/>
            <person name="Bayramov B."/>
            <person name="Abdulazimova A."/>
            <person name="Shahmuradov I."/>
        </authorList>
    </citation>
    <scope>NUCLEOTIDE SEQUENCE [LARGE SCALE GENOMIC DNA]</scope>
    <source>
        <strain evidence="3">cv. AG2017</strain>
        <tissue evidence="2">Leaf</tissue>
    </source>
</reference>
<dbReference type="AlphaFoldDB" id="A0A2I0LBH8"/>
<sequence>MEMGPFMTGNGMAGAALSGYASHVLYKPTHTIYLCTCPRRNRTSMSENPPRTNPSKLAGKVAIVTGGASGIGEATARLFADHRARAVIIADINKTLGEQVAESIGAQAQFVHCDVTHEDQVRDLVNTTLRAQGTLDIMFSNAGIVSPLEQTVLGLDLSFLDQLFAVNVRGMAACVKHAAQAMVDRGVRGSIVCTGSVASMCGGVKRTDYHMSKHAVLGLVRSASVQLGPKGIRVNCVSPYALASGLTRRALGMDAADDVEKVYGPHMLLKEKPLKASHVADAVLFLASDDSELITGHNLVVDGGFLIRSTA</sequence>
<dbReference type="PANTHER" id="PTHR42820:SF21">
    <property type="entry name" value="SHORT-CHAIN DEHYDROGENASE REDUCTASE 3B-LIKE"/>
    <property type="match status" value="1"/>
</dbReference>
<dbReference type="PANTHER" id="PTHR42820">
    <property type="entry name" value="SHORT-CHAIN DEHYDROGENASE REDUCTASE"/>
    <property type="match status" value="1"/>
</dbReference>
<name>A0A2I0LBH8_PUNGR</name>
<dbReference type="SUPFAM" id="SSF51735">
    <property type="entry name" value="NAD(P)-binding Rossmann-fold domains"/>
    <property type="match status" value="1"/>
</dbReference>
<accession>A0A2I0LBH8</accession>
<evidence type="ECO:0000256" key="1">
    <source>
        <dbReference type="ARBA" id="ARBA00006484"/>
    </source>
</evidence>
<dbReference type="STRING" id="22663.A0A2I0LBH8"/>
<proteinExistence type="inferred from homology"/>
<dbReference type="PRINTS" id="PR00080">
    <property type="entry name" value="SDRFAMILY"/>
</dbReference>
<dbReference type="PRINTS" id="PR00081">
    <property type="entry name" value="GDHRDH"/>
</dbReference>
<dbReference type="InterPro" id="IPR002347">
    <property type="entry name" value="SDR_fam"/>
</dbReference>
<dbReference type="EMBL" id="PGOL01000065">
    <property type="protein sequence ID" value="PKI78021.1"/>
    <property type="molecule type" value="Genomic_DNA"/>
</dbReference>
<comment type="similarity">
    <text evidence="1">Belongs to the short-chain dehydrogenases/reductases (SDR) family.</text>
</comment>
<dbReference type="FunFam" id="3.40.50.720:FF:000084">
    <property type="entry name" value="Short-chain dehydrogenase reductase"/>
    <property type="match status" value="1"/>
</dbReference>
<comment type="caution">
    <text evidence="2">The sequence shown here is derived from an EMBL/GenBank/DDBJ whole genome shotgun (WGS) entry which is preliminary data.</text>
</comment>
<organism evidence="2 3">
    <name type="scientific">Punica granatum</name>
    <name type="common">Pomegranate</name>
    <dbReference type="NCBI Taxonomy" id="22663"/>
    <lineage>
        <taxon>Eukaryota</taxon>
        <taxon>Viridiplantae</taxon>
        <taxon>Streptophyta</taxon>
        <taxon>Embryophyta</taxon>
        <taxon>Tracheophyta</taxon>
        <taxon>Spermatophyta</taxon>
        <taxon>Magnoliopsida</taxon>
        <taxon>eudicotyledons</taxon>
        <taxon>Gunneridae</taxon>
        <taxon>Pentapetalae</taxon>
        <taxon>rosids</taxon>
        <taxon>malvids</taxon>
        <taxon>Myrtales</taxon>
        <taxon>Lythraceae</taxon>
        <taxon>Punica</taxon>
    </lineage>
</organism>
<keyword evidence="3" id="KW-1185">Reference proteome</keyword>